<proteinExistence type="predicted"/>
<evidence type="ECO:0000256" key="1">
    <source>
        <dbReference type="SAM" id="MobiDB-lite"/>
    </source>
</evidence>
<evidence type="ECO:0000313" key="2">
    <source>
        <dbReference type="EMBL" id="CAA9562070.1"/>
    </source>
</evidence>
<feature type="compositionally biased region" description="Basic and acidic residues" evidence="1">
    <location>
        <begin position="1"/>
        <end position="20"/>
    </location>
</feature>
<reference evidence="2" key="1">
    <citation type="submission" date="2020-02" db="EMBL/GenBank/DDBJ databases">
        <authorList>
            <person name="Meier V. D."/>
        </authorList>
    </citation>
    <scope>NUCLEOTIDE SEQUENCE</scope>
    <source>
        <strain evidence="2">AVDCRST_MAG87</strain>
    </source>
</reference>
<dbReference type="AlphaFoldDB" id="A0A6J4UXK8"/>
<name>A0A6J4UXK8_9BACT</name>
<protein>
    <submittedName>
        <fullName evidence="2">Uncharacterized protein</fullName>
    </submittedName>
</protein>
<gene>
    <name evidence="2" type="ORF">AVDCRST_MAG87-1660</name>
</gene>
<dbReference type="EMBL" id="CADCWJ010000369">
    <property type="protein sequence ID" value="CAA9562070.1"/>
    <property type="molecule type" value="Genomic_DNA"/>
</dbReference>
<organism evidence="2">
    <name type="scientific">uncultured Thermomicrobiales bacterium</name>
    <dbReference type="NCBI Taxonomy" id="1645740"/>
    <lineage>
        <taxon>Bacteria</taxon>
        <taxon>Pseudomonadati</taxon>
        <taxon>Thermomicrobiota</taxon>
        <taxon>Thermomicrobia</taxon>
        <taxon>Thermomicrobiales</taxon>
        <taxon>environmental samples</taxon>
    </lineage>
</organism>
<feature type="region of interest" description="Disordered" evidence="1">
    <location>
        <begin position="1"/>
        <end position="27"/>
    </location>
</feature>
<sequence length="40" mass="4473">MIHGGLLRDERRRCRQDAGEPSRPACPLSSIVSQRARILA</sequence>
<accession>A0A6J4UXK8</accession>